<reference evidence="1 2" key="1">
    <citation type="journal article" date="2023" name="Plants (Basel)">
        <title>Bridging the Gap: Combining Genomics and Transcriptomics Approaches to Understand Stylosanthes scabra, an Orphan Legume from the Brazilian Caatinga.</title>
        <authorList>
            <person name="Ferreira-Neto J.R.C."/>
            <person name="da Silva M.D."/>
            <person name="Binneck E."/>
            <person name="de Melo N.F."/>
            <person name="da Silva R.H."/>
            <person name="de Melo A.L.T.M."/>
            <person name="Pandolfi V."/>
            <person name="Bustamante F.O."/>
            <person name="Brasileiro-Vidal A.C."/>
            <person name="Benko-Iseppon A.M."/>
        </authorList>
    </citation>
    <scope>NUCLEOTIDE SEQUENCE [LARGE SCALE GENOMIC DNA]</scope>
    <source>
        <tissue evidence="1">Leaves</tissue>
    </source>
</reference>
<evidence type="ECO:0000313" key="2">
    <source>
        <dbReference type="Proteomes" id="UP001341840"/>
    </source>
</evidence>
<dbReference type="Proteomes" id="UP001341840">
    <property type="component" value="Unassembled WGS sequence"/>
</dbReference>
<accession>A0ABU6ZUH4</accession>
<keyword evidence="2" id="KW-1185">Reference proteome</keyword>
<organism evidence="1 2">
    <name type="scientific">Stylosanthes scabra</name>
    <dbReference type="NCBI Taxonomy" id="79078"/>
    <lineage>
        <taxon>Eukaryota</taxon>
        <taxon>Viridiplantae</taxon>
        <taxon>Streptophyta</taxon>
        <taxon>Embryophyta</taxon>
        <taxon>Tracheophyta</taxon>
        <taxon>Spermatophyta</taxon>
        <taxon>Magnoliopsida</taxon>
        <taxon>eudicotyledons</taxon>
        <taxon>Gunneridae</taxon>
        <taxon>Pentapetalae</taxon>
        <taxon>rosids</taxon>
        <taxon>fabids</taxon>
        <taxon>Fabales</taxon>
        <taxon>Fabaceae</taxon>
        <taxon>Papilionoideae</taxon>
        <taxon>50 kb inversion clade</taxon>
        <taxon>dalbergioids sensu lato</taxon>
        <taxon>Dalbergieae</taxon>
        <taxon>Pterocarpus clade</taxon>
        <taxon>Stylosanthes</taxon>
    </lineage>
</organism>
<dbReference type="EMBL" id="JASCZI010274098">
    <property type="protein sequence ID" value="MED6225682.1"/>
    <property type="molecule type" value="Genomic_DNA"/>
</dbReference>
<name>A0ABU6ZUH4_9FABA</name>
<evidence type="ECO:0000313" key="1">
    <source>
        <dbReference type="EMBL" id="MED6225682.1"/>
    </source>
</evidence>
<comment type="caution">
    <text evidence="1">The sequence shown here is derived from an EMBL/GenBank/DDBJ whole genome shotgun (WGS) entry which is preliminary data.</text>
</comment>
<protein>
    <submittedName>
        <fullName evidence="1">Uncharacterized protein</fullName>
    </submittedName>
</protein>
<sequence length="153" mass="17180">MRRGGDKLRVATNGASIGALDQKLSRPEAANEQWRIDTESILNRFPVNSLLISTLVKGANELKAHKIEAEEEINEARVQTMVLTTQASVVRYLWCLGCCFLEKMELGFSVTGELPKEGSRLGEWLWFHVGHRNGLLRPFLPHLQSPLPIGYPN</sequence>
<gene>
    <name evidence="1" type="ORF">PIB30_095990</name>
</gene>
<proteinExistence type="predicted"/>